<proteinExistence type="predicted"/>
<evidence type="ECO:0000313" key="2">
    <source>
        <dbReference type="Proteomes" id="UP000000311"/>
    </source>
</evidence>
<dbReference type="Proteomes" id="UP000000311">
    <property type="component" value="Unassembled WGS sequence"/>
</dbReference>
<keyword evidence="2" id="KW-1185">Reference proteome</keyword>
<dbReference type="AlphaFoldDB" id="E2AM80"/>
<sequence length="84" mass="9463">LQSFSGAYGDWPAFRDIFQSIVGSNASISDVEKLHYLRTSLQGPAEKLIRSLPIVGGNYERAWSILSSHYENKRELIRANFAAF</sequence>
<dbReference type="OMA" id="FTETIHR"/>
<feature type="non-terminal residue" evidence="1">
    <location>
        <position position="1"/>
    </location>
</feature>
<dbReference type="InParanoid" id="E2AM80"/>
<dbReference type="PANTHER" id="PTHR22954">
    <property type="entry name" value="RETROVIRAL PROTEASE-RELATED"/>
    <property type="match status" value="1"/>
</dbReference>
<accession>E2AM80</accession>
<evidence type="ECO:0000313" key="1">
    <source>
        <dbReference type="EMBL" id="EFN65459.1"/>
    </source>
</evidence>
<organism evidence="2">
    <name type="scientific">Camponotus floridanus</name>
    <name type="common">Florida carpenter ant</name>
    <dbReference type="NCBI Taxonomy" id="104421"/>
    <lineage>
        <taxon>Eukaryota</taxon>
        <taxon>Metazoa</taxon>
        <taxon>Ecdysozoa</taxon>
        <taxon>Arthropoda</taxon>
        <taxon>Hexapoda</taxon>
        <taxon>Insecta</taxon>
        <taxon>Pterygota</taxon>
        <taxon>Neoptera</taxon>
        <taxon>Endopterygota</taxon>
        <taxon>Hymenoptera</taxon>
        <taxon>Apocrita</taxon>
        <taxon>Aculeata</taxon>
        <taxon>Formicoidea</taxon>
        <taxon>Formicidae</taxon>
        <taxon>Formicinae</taxon>
        <taxon>Camponotus</taxon>
    </lineage>
</organism>
<reference evidence="1 2" key="1">
    <citation type="journal article" date="2010" name="Science">
        <title>Genomic comparison of the ants Camponotus floridanus and Harpegnathos saltator.</title>
        <authorList>
            <person name="Bonasio R."/>
            <person name="Zhang G."/>
            <person name="Ye C."/>
            <person name="Mutti N.S."/>
            <person name="Fang X."/>
            <person name="Qin N."/>
            <person name="Donahue G."/>
            <person name="Yang P."/>
            <person name="Li Q."/>
            <person name="Li C."/>
            <person name="Zhang P."/>
            <person name="Huang Z."/>
            <person name="Berger S.L."/>
            <person name="Reinberg D."/>
            <person name="Wang J."/>
            <person name="Liebig J."/>
        </authorList>
    </citation>
    <scope>NUCLEOTIDE SEQUENCE [LARGE SCALE GENOMIC DNA]</scope>
    <source>
        <strain evidence="2">C129</strain>
    </source>
</reference>
<name>E2AM80_CAMFO</name>
<dbReference type="Pfam" id="PF03564">
    <property type="entry name" value="DUF1759"/>
    <property type="match status" value="1"/>
</dbReference>
<dbReference type="OrthoDB" id="7553032at2759"/>
<feature type="non-terminal residue" evidence="1">
    <location>
        <position position="84"/>
    </location>
</feature>
<protein>
    <submittedName>
        <fullName evidence="1">Uncharacterized protein</fullName>
    </submittedName>
</protein>
<gene>
    <name evidence="1" type="ORF">EAG_11894</name>
</gene>
<dbReference type="InterPro" id="IPR005312">
    <property type="entry name" value="DUF1759"/>
</dbReference>
<dbReference type="PANTHER" id="PTHR22954:SF3">
    <property type="entry name" value="PROTEIN CBG08539"/>
    <property type="match status" value="1"/>
</dbReference>
<dbReference type="EMBL" id="GL440743">
    <property type="protein sequence ID" value="EFN65459.1"/>
    <property type="molecule type" value="Genomic_DNA"/>
</dbReference>